<dbReference type="PROSITE" id="PS50883">
    <property type="entry name" value="EAL"/>
    <property type="match status" value="1"/>
</dbReference>
<dbReference type="CDD" id="cd01948">
    <property type="entry name" value="EAL"/>
    <property type="match status" value="1"/>
</dbReference>
<dbReference type="PANTHER" id="PTHR33121">
    <property type="entry name" value="CYCLIC DI-GMP PHOSPHODIESTERASE PDEF"/>
    <property type="match status" value="1"/>
</dbReference>
<dbReference type="InterPro" id="IPR001633">
    <property type="entry name" value="EAL_dom"/>
</dbReference>
<dbReference type="Gene3D" id="3.20.20.450">
    <property type="entry name" value="EAL domain"/>
    <property type="match status" value="1"/>
</dbReference>
<gene>
    <name evidence="2" type="ORF">SAMN02745129_1630</name>
</gene>
<name>A0A1M5RJ85_9GAMM</name>
<sequence>MLVTALLTLGDLYHRVDSELEANLLQIREFAQRIQGTAQRWPERFERCDEALKGLLYDRAKLSSLASSYAYHSRRFGWCYPQQELPFSDATLATLIRSPLTPNINLTSDSTLLGRRYIYSVDLGQGDFLVGQSFEKTLKDQMSMRIGSNLVGTRRLFLGDEPPLVFQSQVELMPYLQRQQGEMLVQLALAKPVLYGYLFHWSLWPMLVMGSVSVGLPIWWRRRQSQQGIHPSDIEQSYARREIFPVYQPIVDGRNGLIHGYEQLARWRHPKEGMIPPNLFIPLLMRHNRLDQLLDYLVGHSRPKLKGGQYLSINITGSQLRRDPSLAWLAKCLLKQGLLPHQILLEISEQQPLNDCALLDSLRNLQRQGYRIALDDFGTGHNDLGVLGLFRPDIIKIDRSYVEAIGGDSMRVVVLEQMLNLARTSGIPHIAEGVETEAQRQYLLSKGITRMQGFLFARPSTVAELESEYQLALEPLGLAPADGGQSALG</sequence>
<evidence type="ECO:0000313" key="3">
    <source>
        <dbReference type="Proteomes" id="UP000184268"/>
    </source>
</evidence>
<organism evidence="2 3">
    <name type="scientific">Ferrimonas marina</name>
    <dbReference type="NCBI Taxonomy" id="299255"/>
    <lineage>
        <taxon>Bacteria</taxon>
        <taxon>Pseudomonadati</taxon>
        <taxon>Pseudomonadota</taxon>
        <taxon>Gammaproteobacteria</taxon>
        <taxon>Alteromonadales</taxon>
        <taxon>Ferrimonadaceae</taxon>
        <taxon>Ferrimonas</taxon>
    </lineage>
</organism>
<accession>A0A1M5RJ85</accession>
<evidence type="ECO:0000259" key="1">
    <source>
        <dbReference type="PROSITE" id="PS50883"/>
    </source>
</evidence>
<dbReference type="SUPFAM" id="SSF141868">
    <property type="entry name" value="EAL domain-like"/>
    <property type="match status" value="1"/>
</dbReference>
<reference evidence="2 3" key="1">
    <citation type="submission" date="2016-11" db="EMBL/GenBank/DDBJ databases">
        <authorList>
            <person name="Jaros S."/>
            <person name="Januszkiewicz K."/>
            <person name="Wedrychowicz H."/>
        </authorList>
    </citation>
    <scope>NUCLEOTIDE SEQUENCE [LARGE SCALE GENOMIC DNA]</scope>
    <source>
        <strain evidence="2 3">DSM 16917</strain>
    </source>
</reference>
<dbReference type="AlphaFoldDB" id="A0A1M5RJ85"/>
<evidence type="ECO:0000313" key="2">
    <source>
        <dbReference type="EMBL" id="SHH25863.1"/>
    </source>
</evidence>
<keyword evidence="3" id="KW-1185">Reference proteome</keyword>
<dbReference type="SMART" id="SM00052">
    <property type="entry name" value="EAL"/>
    <property type="match status" value="1"/>
</dbReference>
<feature type="domain" description="EAL" evidence="1">
    <location>
        <begin position="227"/>
        <end position="473"/>
    </location>
</feature>
<dbReference type="InterPro" id="IPR050706">
    <property type="entry name" value="Cyclic-di-GMP_PDE-like"/>
</dbReference>
<dbReference type="InterPro" id="IPR035919">
    <property type="entry name" value="EAL_sf"/>
</dbReference>
<dbReference type="STRING" id="299255.SAMN02745129_1630"/>
<dbReference type="Pfam" id="PF00563">
    <property type="entry name" value="EAL"/>
    <property type="match status" value="1"/>
</dbReference>
<dbReference type="PANTHER" id="PTHR33121:SF79">
    <property type="entry name" value="CYCLIC DI-GMP PHOSPHODIESTERASE PDED-RELATED"/>
    <property type="match status" value="1"/>
</dbReference>
<dbReference type="EMBL" id="FQXG01000002">
    <property type="protein sequence ID" value="SHH25863.1"/>
    <property type="molecule type" value="Genomic_DNA"/>
</dbReference>
<dbReference type="GO" id="GO:0071111">
    <property type="term" value="F:cyclic-guanylate-specific phosphodiesterase activity"/>
    <property type="evidence" value="ECO:0007669"/>
    <property type="project" value="InterPro"/>
</dbReference>
<dbReference type="Proteomes" id="UP000184268">
    <property type="component" value="Unassembled WGS sequence"/>
</dbReference>
<proteinExistence type="predicted"/>
<protein>
    <submittedName>
        <fullName evidence="2">EAL domain, c-di-GMP-specific phosphodiesterase class I (Or its enzymatically inactive variant)</fullName>
    </submittedName>
</protein>